<accession>A0A6J3MH55</accession>
<feature type="region of interest" description="Disordered" evidence="3">
    <location>
        <begin position="1"/>
        <end position="603"/>
    </location>
</feature>
<dbReference type="SMART" id="SM00715">
    <property type="entry name" value="LA"/>
    <property type="match status" value="1"/>
</dbReference>
<dbReference type="GO" id="GO:0010494">
    <property type="term" value="C:cytoplasmic stress granule"/>
    <property type="evidence" value="ECO:0007669"/>
    <property type="project" value="TreeGrafter"/>
</dbReference>
<dbReference type="InterPro" id="IPR036388">
    <property type="entry name" value="WH-like_DNA-bd_sf"/>
</dbReference>
<dbReference type="RefSeq" id="XP_033463263.1">
    <property type="nucleotide sequence ID" value="XM_033606243.1"/>
</dbReference>
<evidence type="ECO:0000256" key="1">
    <source>
        <dbReference type="ARBA" id="ARBA00022884"/>
    </source>
</evidence>
<feature type="compositionally biased region" description="Polar residues" evidence="3">
    <location>
        <begin position="108"/>
        <end position="128"/>
    </location>
</feature>
<feature type="compositionally biased region" description="Basic and acidic residues" evidence="3">
    <location>
        <begin position="240"/>
        <end position="253"/>
    </location>
</feature>
<reference evidence="6" key="2">
    <citation type="submission" date="2020-04" db="EMBL/GenBank/DDBJ databases">
        <authorList>
            <consortium name="NCBI Genome Project"/>
        </authorList>
    </citation>
    <scope>NUCLEOTIDE SEQUENCE</scope>
    <source>
        <strain evidence="6">CBS 342.82</strain>
    </source>
</reference>
<evidence type="ECO:0000313" key="6">
    <source>
        <dbReference type="RefSeq" id="XP_033463263.1"/>
    </source>
</evidence>
<dbReference type="Proteomes" id="UP000504637">
    <property type="component" value="Unplaced"/>
</dbReference>
<dbReference type="GO" id="GO:0005829">
    <property type="term" value="C:cytosol"/>
    <property type="evidence" value="ECO:0007669"/>
    <property type="project" value="TreeGrafter"/>
</dbReference>
<keyword evidence="5" id="KW-1185">Reference proteome</keyword>
<feature type="compositionally biased region" description="Polar residues" evidence="3">
    <location>
        <begin position="428"/>
        <end position="469"/>
    </location>
</feature>
<dbReference type="SUPFAM" id="SSF46785">
    <property type="entry name" value="Winged helix' DNA-binding domain"/>
    <property type="match status" value="1"/>
</dbReference>
<reference evidence="6" key="3">
    <citation type="submission" date="2025-08" db="UniProtKB">
        <authorList>
            <consortium name="RefSeq"/>
        </authorList>
    </citation>
    <scope>IDENTIFICATION</scope>
    <source>
        <strain evidence="6">CBS 342.82</strain>
    </source>
</reference>
<dbReference type="Pfam" id="PF21071">
    <property type="entry name" value="LARP1_HEAT"/>
    <property type="match status" value="1"/>
</dbReference>
<feature type="compositionally biased region" description="Basic and acidic residues" evidence="3">
    <location>
        <begin position="472"/>
        <end position="505"/>
    </location>
</feature>
<feature type="compositionally biased region" description="Polar residues" evidence="3">
    <location>
        <begin position="588"/>
        <end position="597"/>
    </location>
</feature>
<dbReference type="InterPro" id="IPR045180">
    <property type="entry name" value="La_dom_prot"/>
</dbReference>
<gene>
    <name evidence="6" type="ORF">K489DRAFT_386649</name>
</gene>
<feature type="compositionally biased region" description="Polar residues" evidence="3">
    <location>
        <begin position="10"/>
        <end position="27"/>
    </location>
</feature>
<dbReference type="PROSITE" id="PS50961">
    <property type="entry name" value="HTH_LA"/>
    <property type="match status" value="1"/>
</dbReference>
<dbReference type="InterPro" id="IPR036390">
    <property type="entry name" value="WH_DNA-bd_sf"/>
</dbReference>
<dbReference type="PANTHER" id="PTHR22792:SF132">
    <property type="entry name" value="LA-RELATED PROTEIN 1"/>
    <property type="match status" value="1"/>
</dbReference>
<feature type="region of interest" description="Disordered" evidence="3">
    <location>
        <begin position="863"/>
        <end position="883"/>
    </location>
</feature>
<dbReference type="InterPro" id="IPR006630">
    <property type="entry name" value="La_HTH"/>
</dbReference>
<dbReference type="GO" id="GO:0045727">
    <property type="term" value="P:positive regulation of translation"/>
    <property type="evidence" value="ECO:0007669"/>
    <property type="project" value="TreeGrafter"/>
</dbReference>
<dbReference type="AlphaFoldDB" id="A0A6J3MH55"/>
<feature type="compositionally biased region" description="Basic and acidic residues" evidence="3">
    <location>
        <begin position="48"/>
        <end position="59"/>
    </location>
</feature>
<organism evidence="6">
    <name type="scientific">Dissoconium aciculare CBS 342.82</name>
    <dbReference type="NCBI Taxonomy" id="1314786"/>
    <lineage>
        <taxon>Eukaryota</taxon>
        <taxon>Fungi</taxon>
        <taxon>Dikarya</taxon>
        <taxon>Ascomycota</taxon>
        <taxon>Pezizomycotina</taxon>
        <taxon>Dothideomycetes</taxon>
        <taxon>Dothideomycetidae</taxon>
        <taxon>Mycosphaerellales</taxon>
        <taxon>Dissoconiaceae</taxon>
        <taxon>Dissoconium</taxon>
    </lineage>
</organism>
<dbReference type="GeneID" id="54364043"/>
<feature type="compositionally biased region" description="Basic and acidic residues" evidence="3">
    <location>
        <begin position="355"/>
        <end position="369"/>
    </location>
</feature>
<dbReference type="CDD" id="cd07323">
    <property type="entry name" value="LAM"/>
    <property type="match status" value="1"/>
</dbReference>
<keyword evidence="1 2" id="KW-0694">RNA-binding</keyword>
<feature type="compositionally biased region" description="Basic and acidic residues" evidence="3">
    <location>
        <begin position="310"/>
        <end position="325"/>
    </location>
</feature>
<sequence>MAAAKGRAQNAASQPSSKTNSGLSTPANGGLPDASTTGNWADEAESVADQKMEKERDLPQEQPPTLLKDSAVERIKSQESNSNVASGASSLDLVSSSLTDKTDDSSAVTSVPSDATSASTWETKSQASEGAWIADREKRQQSSSRSTDSSGKASTVKDGKAQQKDGKDAAPARSVQQPPPVLHDAPAPAVNPWAKRAEDAKAKSLAKPATTDTTTNALSRVDAVKHETANEGARNSAPQNEHKRLHEGKRSNDSRSSGRQGSRPGSENSRADVANGRPVQREHQSLPNLTAVAPPPPNSDESSWPTPDIAQHDSRKESSAEKDTNEMADGESVNGAKPRERSKWTVFPVTPTIKWETEEMNRPPRERTRGGGSGTRGRGGFRGTPNGFKDGGRGTARSQHFSGEVEENSAGDAGRLTDENREGVSPPVRSTPQLSNRIPRTGSPRSQEPNSSQASAETKATGSAAQVTGSPDDVREAGLHGENASRRVASDSRRESRTYEGHNNNKEWTGSTRGSKRGGRGRGGSREFSSGHQAAPAYPHGNSDFAGNGNFSIPPSPSIYHSPRGGFGFPPANRGGWRGGPRAHSIPVENNTFTGQRYNPYPHPGQVPPPLQNAFFTPVYEPVYNSVPMSAVPYAQAMDHQYLLGMVSTQLDYYFSLDNLLKDTFLRKHMDSQGFVFFDVIVNFPRVKNLSPDRDLIKAACLKSEIIEIRVGEDGKERLRKREGWQQFVLPMDQRESTSRNDGPQVLQRPEAPQLQPFWQANPSIQYRGPASAGPVQRASFDIPPYAMNGMVPPFSPYPHDPQDSAVFGEGTEELLRGRTMKPSAKDFHGFPGQQPFADARQSEPDTFLDQNVNELNVIYKPNPNPGRAPFHSSSSRTFSNGSIDTRNIASEIEKLSEHPEPATTNGNTAVNGDAEHQDASAASNAIEPEVVDKNAEVIFLWLKDQVIQQEDIPKGTHVQPYIALRSEALAQRERGAPGTCPHDLDILYKFWSHFLIRNFNARMYAEFKFLAIDDARVRDNTIGLTQLVNFYVNALKSNTHIVRDLVVADYIDLVKDQPPNFQNYAFKQLRQAWRDGATNLKNRKKLTQYVDEPLRAQLES</sequence>
<feature type="compositionally biased region" description="Low complexity" evidence="3">
    <location>
        <begin position="84"/>
        <end position="99"/>
    </location>
</feature>
<proteinExistence type="predicted"/>
<feature type="region of interest" description="Disordered" evidence="3">
    <location>
        <begin position="897"/>
        <end position="928"/>
    </location>
</feature>
<evidence type="ECO:0000256" key="2">
    <source>
        <dbReference type="PROSITE-ProRule" id="PRU00332"/>
    </source>
</evidence>
<protein>
    <recommendedName>
        <fullName evidence="4">HTH La-type RNA-binding domain-containing protein</fullName>
    </recommendedName>
</protein>
<feature type="compositionally biased region" description="Low complexity" evidence="3">
    <location>
        <begin position="142"/>
        <end position="154"/>
    </location>
</feature>
<dbReference type="GO" id="GO:0048255">
    <property type="term" value="P:mRNA stabilization"/>
    <property type="evidence" value="ECO:0007669"/>
    <property type="project" value="InterPro"/>
</dbReference>
<dbReference type="OrthoDB" id="340227at2759"/>
<feature type="compositionally biased region" description="Gly residues" evidence="3">
    <location>
        <begin position="370"/>
        <end position="382"/>
    </location>
</feature>
<dbReference type="PANTHER" id="PTHR22792">
    <property type="entry name" value="LUPUS LA PROTEIN-RELATED"/>
    <property type="match status" value="1"/>
</dbReference>
<evidence type="ECO:0000256" key="3">
    <source>
        <dbReference type="SAM" id="MobiDB-lite"/>
    </source>
</evidence>
<dbReference type="Gene3D" id="1.10.10.10">
    <property type="entry name" value="Winged helix-like DNA-binding domain superfamily/Winged helix DNA-binding domain"/>
    <property type="match status" value="1"/>
</dbReference>
<evidence type="ECO:0000259" key="4">
    <source>
        <dbReference type="PROSITE" id="PS50961"/>
    </source>
</evidence>
<dbReference type="InterPro" id="IPR006607">
    <property type="entry name" value="DM15"/>
</dbReference>
<evidence type="ECO:0000313" key="5">
    <source>
        <dbReference type="Proteomes" id="UP000504637"/>
    </source>
</evidence>
<reference evidence="6" key="1">
    <citation type="submission" date="2020-01" db="EMBL/GenBank/DDBJ databases">
        <authorList>
            <consortium name="DOE Joint Genome Institute"/>
            <person name="Haridas S."/>
            <person name="Albert R."/>
            <person name="Binder M."/>
            <person name="Bloem J."/>
            <person name="Labutti K."/>
            <person name="Salamov A."/>
            <person name="Andreopoulos B."/>
            <person name="Baker S.E."/>
            <person name="Barry K."/>
            <person name="Bills G."/>
            <person name="Bluhm B.H."/>
            <person name="Cannon C."/>
            <person name="Castanera R."/>
            <person name="Culley D.E."/>
            <person name="Daum C."/>
            <person name="Ezra D."/>
            <person name="Gonzalez J.B."/>
            <person name="Henrissat B."/>
            <person name="Kuo A."/>
            <person name="Liang C."/>
            <person name="Lipzen A."/>
            <person name="Lutzoni F."/>
            <person name="Magnuson J."/>
            <person name="Mondo S."/>
            <person name="Nolan M."/>
            <person name="Ohm R."/>
            <person name="Pangilinan J."/>
            <person name="Park H.-J."/>
            <person name="Ramirez L."/>
            <person name="Alfaro M."/>
            <person name="Sun H."/>
            <person name="Tritt A."/>
            <person name="Yoshinaga Y."/>
            <person name="Zwiers L.-H."/>
            <person name="Turgeon B.G."/>
            <person name="Goodwin S.B."/>
            <person name="Spatafora J.W."/>
            <person name="Crous P.W."/>
            <person name="Grigoriev I.V."/>
        </authorList>
    </citation>
    <scope>NUCLEOTIDE SEQUENCE</scope>
    <source>
        <strain evidence="6">CBS 342.82</strain>
    </source>
</reference>
<dbReference type="Pfam" id="PF05383">
    <property type="entry name" value="La"/>
    <property type="match status" value="1"/>
</dbReference>
<feature type="domain" description="HTH La-type RNA-binding" evidence="4">
    <location>
        <begin position="637"/>
        <end position="728"/>
    </location>
</feature>
<name>A0A6J3MH55_9PEZI</name>
<dbReference type="GO" id="GO:0000339">
    <property type="term" value="F:RNA cap binding"/>
    <property type="evidence" value="ECO:0007669"/>
    <property type="project" value="InterPro"/>
</dbReference>
<feature type="compositionally biased region" description="Polar residues" evidence="3">
    <location>
        <begin position="872"/>
        <end position="883"/>
    </location>
</feature>
<feature type="compositionally biased region" description="Low complexity" evidence="3">
    <location>
        <begin position="254"/>
        <end position="266"/>
    </location>
</feature>
<feature type="compositionally biased region" description="Basic and acidic residues" evidence="3">
    <location>
        <begin position="155"/>
        <end position="170"/>
    </location>
</feature>